<keyword evidence="2 4" id="KW-0808">Transferase</keyword>
<feature type="binding site" evidence="4">
    <location>
        <position position="146"/>
    </location>
    <ligand>
        <name>S-adenosyl-L-methionine</name>
        <dbReference type="ChEBI" id="CHEBI:59789"/>
    </ligand>
</feature>
<keyword evidence="1 4" id="KW-0489">Methyltransferase</keyword>
<feature type="binding site" evidence="4">
    <location>
        <begin position="123"/>
        <end position="127"/>
    </location>
    <ligand>
        <name>S-adenosyl-L-methionine</name>
        <dbReference type="ChEBI" id="CHEBI:59789"/>
    </ligand>
</feature>
<dbReference type="InterPro" id="IPR002052">
    <property type="entry name" value="DNA_methylase_N6_adenine_CS"/>
</dbReference>
<dbReference type="Proteomes" id="UP000078428">
    <property type="component" value="Unassembled WGS sequence"/>
</dbReference>
<feature type="binding site" evidence="4">
    <location>
        <position position="175"/>
    </location>
    <ligand>
        <name>S-adenosyl-L-methionine</name>
        <dbReference type="ChEBI" id="CHEBI:59789"/>
    </ligand>
</feature>
<feature type="domain" description="Methyltransferase" evidence="5">
    <location>
        <begin position="117"/>
        <end position="204"/>
    </location>
</feature>
<dbReference type="GO" id="GO:0102559">
    <property type="term" value="F:peptide chain release factor N(5)-glutamine methyltransferase activity"/>
    <property type="evidence" value="ECO:0007669"/>
    <property type="project" value="UniProtKB-EC"/>
</dbReference>
<feature type="domain" description="Release factor glutamine methyltransferase N-terminal" evidence="6">
    <location>
        <begin position="8"/>
        <end position="77"/>
    </location>
</feature>
<dbReference type="EMBL" id="LWQT01000077">
    <property type="protein sequence ID" value="OAN48085.1"/>
    <property type="molecule type" value="Genomic_DNA"/>
</dbReference>
<feature type="binding site" evidence="4">
    <location>
        <position position="189"/>
    </location>
    <ligand>
        <name>S-adenosyl-L-methionine</name>
        <dbReference type="ChEBI" id="CHEBI:59789"/>
    </ligand>
</feature>
<dbReference type="HAMAP" id="MF_02126">
    <property type="entry name" value="RF_methyltr_PrmC"/>
    <property type="match status" value="1"/>
</dbReference>
<dbReference type="OrthoDB" id="9800643at2"/>
<dbReference type="Gene3D" id="3.40.50.150">
    <property type="entry name" value="Vaccinia Virus protein VP39"/>
    <property type="match status" value="1"/>
</dbReference>
<dbReference type="GO" id="GO:0003676">
    <property type="term" value="F:nucleic acid binding"/>
    <property type="evidence" value="ECO:0007669"/>
    <property type="project" value="InterPro"/>
</dbReference>
<dbReference type="NCBIfam" id="TIGR03534">
    <property type="entry name" value="RF_mod_PrmC"/>
    <property type="match status" value="1"/>
</dbReference>
<keyword evidence="3 4" id="KW-0949">S-adenosyl-L-methionine</keyword>
<dbReference type="Pfam" id="PF13847">
    <property type="entry name" value="Methyltransf_31"/>
    <property type="match status" value="1"/>
</dbReference>
<evidence type="ECO:0000259" key="6">
    <source>
        <dbReference type="Pfam" id="PF17827"/>
    </source>
</evidence>
<dbReference type="InterPro" id="IPR025714">
    <property type="entry name" value="Methyltranfer_dom"/>
</dbReference>
<dbReference type="PROSITE" id="PS00092">
    <property type="entry name" value="N6_MTASE"/>
    <property type="match status" value="1"/>
</dbReference>
<name>A0A178MJ51_9PROT</name>
<accession>A0A178MJ51</accession>
<dbReference type="GO" id="GO:0032259">
    <property type="term" value="P:methylation"/>
    <property type="evidence" value="ECO:0007669"/>
    <property type="project" value="UniProtKB-KW"/>
</dbReference>
<gene>
    <name evidence="4" type="primary">prmC</name>
    <name evidence="7" type="ORF">A6A04_04830</name>
</gene>
<dbReference type="PANTHER" id="PTHR18895">
    <property type="entry name" value="HEMK METHYLTRANSFERASE"/>
    <property type="match status" value="1"/>
</dbReference>
<evidence type="ECO:0000256" key="2">
    <source>
        <dbReference type="ARBA" id="ARBA00022679"/>
    </source>
</evidence>
<dbReference type="InterPro" id="IPR040758">
    <property type="entry name" value="PrmC_N"/>
</dbReference>
<dbReference type="SUPFAM" id="SSF53335">
    <property type="entry name" value="S-adenosyl-L-methionine-dependent methyltransferases"/>
    <property type="match status" value="1"/>
</dbReference>
<dbReference type="STRING" id="1285242.A6A04_04830"/>
<dbReference type="RefSeq" id="WP_068494280.1">
    <property type="nucleotide sequence ID" value="NZ_LWQT01000077.1"/>
</dbReference>
<dbReference type="InterPro" id="IPR019874">
    <property type="entry name" value="RF_methyltr_PrmC"/>
</dbReference>
<evidence type="ECO:0000313" key="7">
    <source>
        <dbReference type="EMBL" id="OAN48085.1"/>
    </source>
</evidence>
<comment type="function">
    <text evidence="4">Methylates the class 1 translation termination release factors RF1/PrfA and RF2/PrfB on the glutamine residue of the universally conserved GGQ motif.</text>
</comment>
<dbReference type="EC" id="2.1.1.297" evidence="4"/>
<dbReference type="NCBIfam" id="TIGR00536">
    <property type="entry name" value="hemK_fam"/>
    <property type="match status" value="1"/>
</dbReference>
<evidence type="ECO:0000256" key="1">
    <source>
        <dbReference type="ARBA" id="ARBA00022603"/>
    </source>
</evidence>
<evidence type="ECO:0000259" key="5">
    <source>
        <dbReference type="Pfam" id="PF13847"/>
    </source>
</evidence>
<dbReference type="Gene3D" id="1.10.8.10">
    <property type="entry name" value="DNA helicase RuvA subunit, C-terminal domain"/>
    <property type="match status" value="1"/>
</dbReference>
<protein>
    <recommendedName>
        <fullName evidence="4">Release factor glutamine methyltransferase</fullName>
        <shortName evidence="4">RF MTase</shortName>
        <ecNumber evidence="4">2.1.1.297</ecNumber>
    </recommendedName>
    <alternativeName>
        <fullName evidence="4">N5-glutamine methyltransferase PrmC</fullName>
    </alternativeName>
    <alternativeName>
        <fullName evidence="4">Protein-(glutamine-N5) MTase PrmC</fullName>
    </alternativeName>
    <alternativeName>
        <fullName evidence="4">Protein-glutamine N-methyltransferase PrmC</fullName>
    </alternativeName>
</protein>
<sequence>MTLTVGSALHRAAERLAAVGIDTARLDARLLLAEVVGLSPQALFSKPHLELTVGEIERFEGLMARREAREPVSHLLGRRGFWTLDLTVSAAVLDPRPDTETLVEAVLAMVPDRARPLRIVDFGTGSGCILLALLSELRFATGLGIDRSPAALAVAQANAHAAGLAERAEFRQGDWGEGLDGSFDVVVSNPPYIPEDEIDGLEPEVARFEPRLALAGGPDGLDCYRALAPHISRLLAADGVAALEVGMGQAADVAAILSGAGLVNQGVHRDLAGVERCVLAGSRKK</sequence>
<feature type="binding site" evidence="4">
    <location>
        <begin position="189"/>
        <end position="192"/>
    </location>
    <ligand>
        <name>substrate</name>
    </ligand>
</feature>
<comment type="similarity">
    <text evidence="4">Belongs to the protein N5-glutamine methyltransferase family. PrmC subfamily.</text>
</comment>
<comment type="caution">
    <text evidence="7">The sequence shown here is derived from an EMBL/GenBank/DDBJ whole genome shotgun (WGS) entry which is preliminary data.</text>
</comment>
<evidence type="ECO:0000256" key="3">
    <source>
        <dbReference type="ARBA" id="ARBA00022691"/>
    </source>
</evidence>
<organism evidence="7 8">
    <name type="scientific">Paramagnetospirillum marisnigri</name>
    <dbReference type="NCBI Taxonomy" id="1285242"/>
    <lineage>
        <taxon>Bacteria</taxon>
        <taxon>Pseudomonadati</taxon>
        <taxon>Pseudomonadota</taxon>
        <taxon>Alphaproteobacteria</taxon>
        <taxon>Rhodospirillales</taxon>
        <taxon>Magnetospirillaceae</taxon>
        <taxon>Paramagnetospirillum</taxon>
    </lineage>
</organism>
<dbReference type="PANTHER" id="PTHR18895:SF74">
    <property type="entry name" value="MTRF1L RELEASE FACTOR GLUTAMINE METHYLTRANSFERASE"/>
    <property type="match status" value="1"/>
</dbReference>
<reference evidence="7 8" key="1">
    <citation type="submission" date="2016-04" db="EMBL/GenBank/DDBJ databases">
        <title>Draft genome sequence of freshwater magnetotactic bacteria Magnetospirillum marisnigri SP-1 and Magnetospirillum moscoviense BB-1.</title>
        <authorList>
            <person name="Koziaeva V."/>
            <person name="Dziuba M.V."/>
            <person name="Ivanov T.M."/>
            <person name="Kuznetsov B."/>
            <person name="Grouzdev D.S."/>
        </authorList>
    </citation>
    <scope>NUCLEOTIDE SEQUENCE [LARGE SCALE GENOMIC DNA]</scope>
    <source>
        <strain evidence="7 8">SP-1</strain>
    </source>
</reference>
<dbReference type="CDD" id="cd02440">
    <property type="entry name" value="AdoMet_MTases"/>
    <property type="match status" value="1"/>
</dbReference>
<evidence type="ECO:0000313" key="8">
    <source>
        <dbReference type="Proteomes" id="UP000078428"/>
    </source>
</evidence>
<comment type="catalytic activity">
    <reaction evidence="4">
        <text>L-glutaminyl-[peptide chain release factor] + S-adenosyl-L-methionine = N(5)-methyl-L-glutaminyl-[peptide chain release factor] + S-adenosyl-L-homocysteine + H(+)</text>
        <dbReference type="Rhea" id="RHEA:42896"/>
        <dbReference type="Rhea" id="RHEA-COMP:10271"/>
        <dbReference type="Rhea" id="RHEA-COMP:10272"/>
        <dbReference type="ChEBI" id="CHEBI:15378"/>
        <dbReference type="ChEBI" id="CHEBI:30011"/>
        <dbReference type="ChEBI" id="CHEBI:57856"/>
        <dbReference type="ChEBI" id="CHEBI:59789"/>
        <dbReference type="ChEBI" id="CHEBI:61891"/>
        <dbReference type="EC" id="2.1.1.297"/>
    </reaction>
</comment>
<dbReference type="InterPro" id="IPR004556">
    <property type="entry name" value="HemK-like"/>
</dbReference>
<proteinExistence type="inferred from homology"/>
<evidence type="ECO:0000256" key="4">
    <source>
        <dbReference type="HAMAP-Rule" id="MF_02126"/>
    </source>
</evidence>
<dbReference type="InterPro" id="IPR029063">
    <property type="entry name" value="SAM-dependent_MTases_sf"/>
</dbReference>
<dbReference type="AlphaFoldDB" id="A0A178MJ51"/>
<dbReference type="Pfam" id="PF17827">
    <property type="entry name" value="PrmC_N"/>
    <property type="match status" value="1"/>
</dbReference>
<dbReference type="InterPro" id="IPR050320">
    <property type="entry name" value="N5-glutamine_MTase"/>
</dbReference>
<keyword evidence="8" id="KW-1185">Reference proteome</keyword>